<comment type="caution">
    <text evidence="1">The sequence shown here is derived from an EMBL/GenBank/DDBJ whole genome shotgun (WGS) entry which is preliminary data.</text>
</comment>
<organism evidence="1 2">
    <name type="scientific">Rhododendron molle</name>
    <name type="common">Chinese azalea</name>
    <name type="synonym">Azalea mollis</name>
    <dbReference type="NCBI Taxonomy" id="49168"/>
    <lineage>
        <taxon>Eukaryota</taxon>
        <taxon>Viridiplantae</taxon>
        <taxon>Streptophyta</taxon>
        <taxon>Embryophyta</taxon>
        <taxon>Tracheophyta</taxon>
        <taxon>Spermatophyta</taxon>
        <taxon>Magnoliopsida</taxon>
        <taxon>eudicotyledons</taxon>
        <taxon>Gunneridae</taxon>
        <taxon>Pentapetalae</taxon>
        <taxon>asterids</taxon>
        <taxon>Ericales</taxon>
        <taxon>Ericaceae</taxon>
        <taxon>Ericoideae</taxon>
        <taxon>Rhodoreae</taxon>
        <taxon>Rhododendron</taxon>
    </lineage>
</organism>
<sequence length="81" mass="9406">MISDQTDFLHTCSTRRVLRSERFRLSKKDRSRAPRLGQHAAVPSPQCVCAQMHIYKYIATNACQKISNTSIFKFVHFYLCP</sequence>
<evidence type="ECO:0000313" key="1">
    <source>
        <dbReference type="EMBL" id="KAI8535258.1"/>
    </source>
</evidence>
<protein>
    <submittedName>
        <fullName evidence="1">Uncharacterized protein</fullName>
    </submittedName>
</protein>
<keyword evidence="2" id="KW-1185">Reference proteome</keyword>
<reference evidence="1" key="1">
    <citation type="submission" date="2022-02" db="EMBL/GenBank/DDBJ databases">
        <title>Plant Genome Project.</title>
        <authorList>
            <person name="Zhang R.-G."/>
        </authorList>
    </citation>
    <scope>NUCLEOTIDE SEQUENCE</scope>
    <source>
        <strain evidence="1">AT1</strain>
    </source>
</reference>
<proteinExistence type="predicted"/>
<name>A0ACC0M4I8_RHOML</name>
<dbReference type="EMBL" id="CM046397">
    <property type="protein sequence ID" value="KAI8535258.1"/>
    <property type="molecule type" value="Genomic_DNA"/>
</dbReference>
<dbReference type="Proteomes" id="UP001062846">
    <property type="component" value="Chromosome 10"/>
</dbReference>
<accession>A0ACC0M4I8</accession>
<gene>
    <name evidence="1" type="ORF">RHMOL_Rhmol10G0159900</name>
</gene>
<evidence type="ECO:0000313" key="2">
    <source>
        <dbReference type="Proteomes" id="UP001062846"/>
    </source>
</evidence>